<keyword evidence="4" id="KW-0862">Zinc</keyword>
<evidence type="ECO:0000313" key="9">
    <source>
        <dbReference type="Proteomes" id="UP000001876"/>
    </source>
</evidence>
<sequence>MGAATRPLGAPPPSKPPRGKVACEHPGCGKEFAWAQDLAKHVRRAHSGEAPKFQCSHDGCEKRFYERKLLVAHERTHTDERPFACAHPGCGKTFRARNSLTYHVKAMHSRAETLRCDVDGCAFTTKKPELLASHRAKHARRVTERAWK</sequence>
<proteinExistence type="predicted"/>
<dbReference type="RefSeq" id="XP_003061688.1">
    <property type="nucleotide sequence ID" value="XM_003061642.1"/>
</dbReference>
<evidence type="ECO:0000256" key="2">
    <source>
        <dbReference type="ARBA" id="ARBA00022737"/>
    </source>
</evidence>
<dbReference type="Gene3D" id="3.30.160.60">
    <property type="entry name" value="Classic Zinc Finger"/>
    <property type="match status" value="3"/>
</dbReference>
<gene>
    <name evidence="8" type="ORF">MICPUCDRAFT_20533</name>
</gene>
<dbReference type="GO" id="GO:0003712">
    <property type="term" value="F:transcription coregulator activity"/>
    <property type="evidence" value="ECO:0007669"/>
    <property type="project" value="TreeGrafter"/>
</dbReference>
<name>C1N0S1_MICPC</name>
<keyword evidence="9" id="KW-1185">Reference proteome</keyword>
<evidence type="ECO:0000256" key="1">
    <source>
        <dbReference type="ARBA" id="ARBA00022723"/>
    </source>
</evidence>
<accession>C1N0S1</accession>
<organism evidence="9">
    <name type="scientific">Micromonas pusilla (strain CCMP1545)</name>
    <name type="common">Picoplanktonic green alga</name>
    <dbReference type="NCBI Taxonomy" id="564608"/>
    <lineage>
        <taxon>Eukaryota</taxon>
        <taxon>Viridiplantae</taxon>
        <taxon>Chlorophyta</taxon>
        <taxon>Mamiellophyceae</taxon>
        <taxon>Mamiellales</taxon>
        <taxon>Mamiellaceae</taxon>
        <taxon>Micromonas</taxon>
    </lineage>
</organism>
<dbReference type="InterPro" id="IPR013087">
    <property type="entry name" value="Znf_C2H2_type"/>
</dbReference>
<dbReference type="eggNOG" id="KOG1721">
    <property type="taxonomic scope" value="Eukaryota"/>
</dbReference>
<keyword evidence="3 5" id="KW-0863">Zinc-finger</keyword>
<keyword evidence="2" id="KW-0677">Repeat</keyword>
<dbReference type="FunFam" id="3.30.160.60:FF:000125">
    <property type="entry name" value="Putative zinc finger protein 143"/>
    <property type="match status" value="1"/>
</dbReference>
<dbReference type="STRING" id="564608.C1N0S1"/>
<dbReference type="GO" id="GO:0006357">
    <property type="term" value="P:regulation of transcription by RNA polymerase II"/>
    <property type="evidence" value="ECO:0007669"/>
    <property type="project" value="TreeGrafter"/>
</dbReference>
<feature type="domain" description="C2H2-type" evidence="7">
    <location>
        <begin position="21"/>
        <end position="51"/>
    </location>
</feature>
<dbReference type="PANTHER" id="PTHR46179:SF26">
    <property type="entry name" value="ZINC FINGER PROTEIN 423 HOMOLOG"/>
    <property type="match status" value="1"/>
</dbReference>
<evidence type="ECO:0000256" key="6">
    <source>
        <dbReference type="SAM" id="MobiDB-lite"/>
    </source>
</evidence>
<evidence type="ECO:0000259" key="7">
    <source>
        <dbReference type="PROSITE" id="PS50157"/>
    </source>
</evidence>
<dbReference type="InterPro" id="IPR036236">
    <property type="entry name" value="Znf_C2H2_sf"/>
</dbReference>
<dbReference type="GO" id="GO:0005634">
    <property type="term" value="C:nucleus"/>
    <property type="evidence" value="ECO:0007669"/>
    <property type="project" value="TreeGrafter"/>
</dbReference>
<dbReference type="KEGG" id="mpp:MICPUCDRAFT_20533"/>
<dbReference type="AlphaFoldDB" id="C1N0S1"/>
<feature type="non-terminal residue" evidence="8">
    <location>
        <position position="148"/>
    </location>
</feature>
<protein>
    <submittedName>
        <fullName evidence="8">Predicted protein</fullName>
    </submittedName>
</protein>
<evidence type="ECO:0000256" key="5">
    <source>
        <dbReference type="PROSITE-ProRule" id="PRU00042"/>
    </source>
</evidence>
<feature type="region of interest" description="Disordered" evidence="6">
    <location>
        <begin position="1"/>
        <end position="22"/>
    </location>
</feature>
<dbReference type="OrthoDB" id="9547406at2759"/>
<reference evidence="8 9" key="1">
    <citation type="journal article" date="2009" name="Science">
        <title>Green evolution and dynamic adaptations revealed by genomes of the marine picoeukaryotes Micromonas.</title>
        <authorList>
            <person name="Worden A.Z."/>
            <person name="Lee J.H."/>
            <person name="Mock T."/>
            <person name="Rouze P."/>
            <person name="Simmons M.P."/>
            <person name="Aerts A.L."/>
            <person name="Allen A.E."/>
            <person name="Cuvelier M.L."/>
            <person name="Derelle E."/>
            <person name="Everett M.V."/>
            <person name="Foulon E."/>
            <person name="Grimwood J."/>
            <person name="Gundlach H."/>
            <person name="Henrissat B."/>
            <person name="Napoli C."/>
            <person name="McDonald S.M."/>
            <person name="Parker M.S."/>
            <person name="Rombauts S."/>
            <person name="Salamov A."/>
            <person name="Von Dassow P."/>
            <person name="Badger J.H."/>
            <person name="Coutinho P.M."/>
            <person name="Demir E."/>
            <person name="Dubchak I."/>
            <person name="Gentemann C."/>
            <person name="Eikrem W."/>
            <person name="Gready J.E."/>
            <person name="John U."/>
            <person name="Lanier W."/>
            <person name="Lindquist E.A."/>
            <person name="Lucas S."/>
            <person name="Mayer K.F."/>
            <person name="Moreau H."/>
            <person name="Not F."/>
            <person name="Otillar R."/>
            <person name="Panaud O."/>
            <person name="Pangilinan J."/>
            <person name="Paulsen I."/>
            <person name="Piegu B."/>
            <person name="Poliakov A."/>
            <person name="Robbens S."/>
            <person name="Schmutz J."/>
            <person name="Toulza E."/>
            <person name="Wyss T."/>
            <person name="Zelensky A."/>
            <person name="Zhou K."/>
            <person name="Armbrust E.V."/>
            <person name="Bhattacharya D."/>
            <person name="Goodenough U.W."/>
            <person name="Van de Peer Y."/>
            <person name="Grigoriev I.V."/>
        </authorList>
    </citation>
    <scope>NUCLEOTIDE SEQUENCE [LARGE SCALE GENOMIC DNA]</scope>
    <source>
        <strain evidence="8 9">CCMP1545</strain>
    </source>
</reference>
<dbReference type="SMART" id="SM00355">
    <property type="entry name" value="ZnF_C2H2"/>
    <property type="match status" value="4"/>
</dbReference>
<dbReference type="PROSITE" id="PS50157">
    <property type="entry name" value="ZINC_FINGER_C2H2_2"/>
    <property type="match status" value="3"/>
</dbReference>
<dbReference type="GO" id="GO:0008270">
    <property type="term" value="F:zinc ion binding"/>
    <property type="evidence" value="ECO:0007669"/>
    <property type="project" value="UniProtKB-KW"/>
</dbReference>
<evidence type="ECO:0000256" key="4">
    <source>
        <dbReference type="ARBA" id="ARBA00022833"/>
    </source>
</evidence>
<dbReference type="InterPro" id="IPR031799">
    <property type="entry name" value="Znf-C2H2_ribbon"/>
</dbReference>
<feature type="domain" description="C2H2-type" evidence="7">
    <location>
        <begin position="53"/>
        <end position="82"/>
    </location>
</feature>
<dbReference type="GeneID" id="9686880"/>
<dbReference type="PANTHER" id="PTHR46179">
    <property type="entry name" value="ZINC FINGER PROTEIN"/>
    <property type="match status" value="1"/>
</dbReference>
<keyword evidence="1" id="KW-0479">Metal-binding</keyword>
<dbReference type="Pfam" id="PF15909">
    <property type="entry name" value="zf-C2H2_8"/>
    <property type="match status" value="1"/>
</dbReference>
<dbReference type="SUPFAM" id="SSF57667">
    <property type="entry name" value="beta-beta-alpha zinc fingers"/>
    <property type="match status" value="2"/>
</dbReference>
<dbReference type="EMBL" id="GG663744">
    <property type="protein sequence ID" value="EEH54318.1"/>
    <property type="molecule type" value="Genomic_DNA"/>
</dbReference>
<evidence type="ECO:0000313" key="8">
    <source>
        <dbReference type="EMBL" id="EEH54318.1"/>
    </source>
</evidence>
<dbReference type="InterPro" id="IPR051061">
    <property type="entry name" value="Zinc_finger_trans_reg"/>
</dbReference>
<dbReference type="Proteomes" id="UP000001876">
    <property type="component" value="Unassembled WGS sequence"/>
</dbReference>
<feature type="domain" description="C2H2-type" evidence="7">
    <location>
        <begin position="83"/>
        <end position="113"/>
    </location>
</feature>
<dbReference type="PROSITE" id="PS00028">
    <property type="entry name" value="ZINC_FINGER_C2H2_1"/>
    <property type="match status" value="3"/>
</dbReference>
<evidence type="ECO:0000256" key="3">
    <source>
        <dbReference type="ARBA" id="ARBA00022771"/>
    </source>
</evidence>